<dbReference type="PIRSF" id="PIRSF005962">
    <property type="entry name" value="Pept_M20D_amidohydro"/>
    <property type="match status" value="1"/>
</dbReference>
<feature type="binding site" evidence="3">
    <location>
        <position position="156"/>
    </location>
    <ligand>
        <name>Mn(2+)</name>
        <dbReference type="ChEBI" id="CHEBI:29035"/>
        <label>2</label>
    </ligand>
</feature>
<dbReference type="InterPro" id="IPR002933">
    <property type="entry name" value="Peptidase_M20"/>
</dbReference>
<protein>
    <submittedName>
        <fullName evidence="5">Amidohydrolase family protein</fullName>
    </submittedName>
</protein>
<dbReference type="NCBIfam" id="TIGR01891">
    <property type="entry name" value="amidohydrolases"/>
    <property type="match status" value="1"/>
</dbReference>
<keyword evidence="3" id="KW-0464">Manganese</keyword>
<feature type="binding site" evidence="3">
    <location>
        <position position="180"/>
    </location>
    <ligand>
        <name>Mn(2+)</name>
        <dbReference type="ChEBI" id="CHEBI:29035"/>
        <label>2</label>
    </ligand>
</feature>
<organism evidence="5 6">
    <name type="scientific">Achlya hypogyna</name>
    <name type="common">Oomycete</name>
    <name type="synonym">Protoachlya hypogyna</name>
    <dbReference type="NCBI Taxonomy" id="1202772"/>
    <lineage>
        <taxon>Eukaryota</taxon>
        <taxon>Sar</taxon>
        <taxon>Stramenopiles</taxon>
        <taxon>Oomycota</taxon>
        <taxon>Saprolegniomycetes</taxon>
        <taxon>Saprolegniales</taxon>
        <taxon>Achlyaceae</taxon>
        <taxon>Achlya</taxon>
    </lineage>
</organism>
<dbReference type="GO" id="GO:0016787">
    <property type="term" value="F:hydrolase activity"/>
    <property type="evidence" value="ECO:0007669"/>
    <property type="project" value="UniProtKB-KW"/>
</dbReference>
<dbReference type="InterPro" id="IPR036264">
    <property type="entry name" value="Bact_exopeptidase_dim_dom"/>
</dbReference>
<evidence type="ECO:0000259" key="4">
    <source>
        <dbReference type="Pfam" id="PF07687"/>
    </source>
</evidence>
<feature type="binding site" evidence="3">
    <location>
        <position position="394"/>
    </location>
    <ligand>
        <name>Mn(2+)</name>
        <dbReference type="ChEBI" id="CHEBI:29035"/>
        <label>2</label>
    </ligand>
</feature>
<feature type="domain" description="Peptidase M20 dimerisation" evidence="4">
    <location>
        <begin position="201"/>
        <end position="299"/>
    </location>
</feature>
<keyword evidence="2 5" id="KW-0378">Hydrolase</keyword>
<comment type="similarity">
    <text evidence="1">Belongs to the peptidase M20 family.</text>
</comment>
<dbReference type="Gene3D" id="3.30.70.360">
    <property type="match status" value="1"/>
</dbReference>
<dbReference type="GO" id="GO:0046872">
    <property type="term" value="F:metal ion binding"/>
    <property type="evidence" value="ECO:0007669"/>
    <property type="project" value="UniProtKB-KW"/>
</dbReference>
<feature type="binding site" evidence="3">
    <location>
        <position position="120"/>
    </location>
    <ligand>
        <name>Mn(2+)</name>
        <dbReference type="ChEBI" id="CHEBI:29035"/>
        <label>2</label>
    </ligand>
</feature>
<dbReference type="EMBL" id="JNBR01002411">
    <property type="protein sequence ID" value="OQR82889.1"/>
    <property type="molecule type" value="Genomic_DNA"/>
</dbReference>
<name>A0A1V9YB23_ACHHY</name>
<dbReference type="CDD" id="cd03886">
    <property type="entry name" value="M20_Acy1"/>
    <property type="match status" value="1"/>
</dbReference>
<dbReference type="PANTHER" id="PTHR11014:SF63">
    <property type="entry name" value="METALLOPEPTIDASE, PUTATIVE (AFU_ORTHOLOGUE AFUA_6G09600)-RELATED"/>
    <property type="match status" value="1"/>
</dbReference>
<dbReference type="AlphaFoldDB" id="A0A1V9YB23"/>
<keyword evidence="3" id="KW-0479">Metal-binding</keyword>
<dbReference type="SUPFAM" id="SSF53187">
    <property type="entry name" value="Zn-dependent exopeptidases"/>
    <property type="match status" value="1"/>
</dbReference>
<keyword evidence="6" id="KW-1185">Reference proteome</keyword>
<dbReference type="Pfam" id="PF07687">
    <property type="entry name" value="M20_dimer"/>
    <property type="match status" value="1"/>
</dbReference>
<dbReference type="InterPro" id="IPR011650">
    <property type="entry name" value="Peptidase_M20_dimer"/>
</dbReference>
<evidence type="ECO:0000256" key="3">
    <source>
        <dbReference type="PIRSR" id="PIRSR005962-1"/>
    </source>
</evidence>
<comment type="cofactor">
    <cofactor evidence="3">
        <name>Mn(2+)</name>
        <dbReference type="ChEBI" id="CHEBI:29035"/>
    </cofactor>
    <text evidence="3">The Mn(2+) ion enhances activity.</text>
</comment>
<reference evidence="5 6" key="1">
    <citation type="journal article" date="2014" name="Genome Biol. Evol.">
        <title>The secreted proteins of Achlya hypogyna and Thraustotheca clavata identify the ancestral oomycete secretome and reveal gene acquisitions by horizontal gene transfer.</title>
        <authorList>
            <person name="Misner I."/>
            <person name="Blouin N."/>
            <person name="Leonard G."/>
            <person name="Richards T.A."/>
            <person name="Lane C.E."/>
        </authorList>
    </citation>
    <scope>NUCLEOTIDE SEQUENCE [LARGE SCALE GENOMIC DNA]</scope>
    <source>
        <strain evidence="5 6">ATCC 48635</strain>
    </source>
</reference>
<comment type="caution">
    <text evidence="5">The sequence shown here is derived from an EMBL/GenBank/DDBJ whole genome shotgun (WGS) entry which is preliminary data.</text>
</comment>
<evidence type="ECO:0000313" key="5">
    <source>
        <dbReference type="EMBL" id="OQR82889.1"/>
    </source>
</evidence>
<dbReference type="Proteomes" id="UP000243579">
    <property type="component" value="Unassembled WGS sequence"/>
</dbReference>
<sequence length="435" mass="46583">MVNLAQLTPDTTADLFAQLTQLRRHLHKHAEVTWKEFQTQATIKAFLLEHAQIPEENISVCATTGLVVNIYGPTPADTPTPNGLKCIAFRGDMDALAMTERNPHLEYESVNVGAAHMCGHDGHVTSLVGFAILLQRVRHLLPPHTSVRLLFQPAEEGGFGAVKMIEGGCLDGVDEIYGYHNGPFPLGSVAVRGGPMMAHAAFFSITVSGPGGHGSAPHQTQDPVLAAGHIIVAVQSIMSRSVSAQESAVISITQVHGGEADNVIPSKVTLSGTIRDFSPEVFATIEARLRAIVEHTAAAYGTVGAVTIHDSYPVTVNAHAQASIVTDVVAAAYGPEKVSSLGLPVSGSEDFSYYLQKIPGAFYFVGTKEHNYEPTAADVSNPCCGQKPQNRGLHSDTYDFNDDILPITARLFLELAQHRLGCTLYSKADMELISK</sequence>
<accession>A0A1V9YB23</accession>
<proteinExistence type="inferred from homology"/>
<dbReference type="PANTHER" id="PTHR11014">
    <property type="entry name" value="PEPTIDASE M20 FAMILY MEMBER"/>
    <property type="match status" value="1"/>
</dbReference>
<gene>
    <name evidence="5" type="ORF">ACHHYP_15371</name>
</gene>
<dbReference type="Pfam" id="PF01546">
    <property type="entry name" value="Peptidase_M20"/>
    <property type="match status" value="1"/>
</dbReference>
<evidence type="ECO:0000313" key="6">
    <source>
        <dbReference type="Proteomes" id="UP000243579"/>
    </source>
</evidence>
<dbReference type="Gene3D" id="3.40.630.10">
    <property type="entry name" value="Zn peptidases"/>
    <property type="match status" value="1"/>
</dbReference>
<dbReference type="OrthoDB" id="6119954at2759"/>
<dbReference type="STRING" id="1202772.A0A1V9YB23"/>
<evidence type="ECO:0000256" key="2">
    <source>
        <dbReference type="ARBA" id="ARBA00022801"/>
    </source>
</evidence>
<evidence type="ECO:0000256" key="1">
    <source>
        <dbReference type="ARBA" id="ARBA00006153"/>
    </source>
</evidence>
<dbReference type="InterPro" id="IPR017439">
    <property type="entry name" value="Amidohydrolase"/>
</dbReference>
<dbReference type="FunFam" id="3.30.70.360:FF:000001">
    <property type="entry name" value="N-acetyldiaminopimelate deacetylase"/>
    <property type="match status" value="1"/>
</dbReference>
<dbReference type="SUPFAM" id="SSF55031">
    <property type="entry name" value="Bacterial exopeptidase dimerisation domain"/>
    <property type="match status" value="1"/>
</dbReference>
<feature type="binding site" evidence="3">
    <location>
        <position position="118"/>
    </location>
    <ligand>
        <name>Mn(2+)</name>
        <dbReference type="ChEBI" id="CHEBI:29035"/>
        <label>2</label>
    </ligand>
</feature>